<feature type="domain" description="Zn(2)-C6 fungal-type" evidence="8">
    <location>
        <begin position="27"/>
        <end position="58"/>
    </location>
</feature>
<evidence type="ECO:0000256" key="6">
    <source>
        <dbReference type="ARBA" id="ARBA00023242"/>
    </source>
</evidence>
<dbReference type="GO" id="GO:0000981">
    <property type="term" value="F:DNA-binding transcription factor activity, RNA polymerase II-specific"/>
    <property type="evidence" value="ECO:0007669"/>
    <property type="project" value="InterPro"/>
</dbReference>
<dbReference type="InterPro" id="IPR051711">
    <property type="entry name" value="Stress_Response_Reg"/>
</dbReference>
<keyword evidence="6" id="KW-0539">Nucleus</keyword>
<dbReference type="Proteomes" id="UP000782241">
    <property type="component" value="Unassembled WGS sequence"/>
</dbReference>
<evidence type="ECO:0000256" key="5">
    <source>
        <dbReference type="ARBA" id="ARBA00023163"/>
    </source>
</evidence>
<dbReference type="PROSITE" id="PS00463">
    <property type="entry name" value="ZN2_CY6_FUNGAL_1"/>
    <property type="match status" value="1"/>
</dbReference>
<comment type="subcellular location">
    <subcellularLocation>
        <location evidence="1">Nucleus</location>
    </subcellularLocation>
</comment>
<comment type="caution">
    <text evidence="9">The sequence shown here is derived from an EMBL/GenBank/DDBJ whole genome shotgun (WGS) entry which is preliminary data.</text>
</comment>
<sequence>MSSEQDVLTDRPIPVAQLVSSKLKPVACRKCHARKVKCPGGHPCRNCVQMSCQAECVYPKRDRQIRISQSYVENLVRENQELRNYTRQNRREATAAQESTNDAAESEVGLDIPSPSEPSHNPVLEEKPWFLSTRSSEIPILIGEVADAAFATRFRQLLTNQALNHTLRTSYPDNNKITELAQAECPSLNTSHARFLIRVALKSLDGSFHIVRKSRIWELLEQYLQSPHTLDASSRCKILALLALGELYSSSCQAQGTATPGLAFFSHASKTHDLLQERPSINTVEISLLLCLYALCINRRHSAYFLASSAVRHCLVMGLHFNLPDSHLDNPETREHLNRIWWSAYIIDHTTASISSQIASVSDDDIFIDFPSSTRLTGTQQADFQHTELLIARIHLARVTRSIIKCLYGRAQETKPFLRRVQHALQNLKQWLQRLPPHLQMVSGSSLSKPIAVQSLHLAFNQSVILATRPVLLYMLRMHKEASGNTPATAERMISSSIQTLAEACVRCGRHLYTTVVESWIEGSFKTFDYFNTQYLFSSATILAISSLLDRPDSSEDRENFVFASQLMEKLRDSGSFSAMEFCRHLEAIKQDIQGFLARASSLADEEVGPSHTATLEASILHDTTVQPVQSITPGMVLAEPSLEAFLQSEQDLPDIDFLLENAQLSGLYWPI</sequence>
<name>A0A9P7KRZ8_9HYPO</name>
<dbReference type="PANTHER" id="PTHR47540">
    <property type="entry name" value="THIAMINE REPRESSIBLE GENES REGULATORY PROTEIN THI5"/>
    <property type="match status" value="1"/>
</dbReference>
<dbReference type="GO" id="GO:0043565">
    <property type="term" value="F:sequence-specific DNA binding"/>
    <property type="evidence" value="ECO:0007669"/>
    <property type="project" value="TreeGrafter"/>
</dbReference>
<dbReference type="GO" id="GO:0005634">
    <property type="term" value="C:nucleus"/>
    <property type="evidence" value="ECO:0007669"/>
    <property type="project" value="UniProtKB-SubCell"/>
</dbReference>
<evidence type="ECO:0000256" key="3">
    <source>
        <dbReference type="ARBA" id="ARBA00023015"/>
    </source>
</evidence>
<feature type="region of interest" description="Disordered" evidence="7">
    <location>
        <begin position="83"/>
        <end position="121"/>
    </location>
</feature>
<dbReference type="InterPro" id="IPR001138">
    <property type="entry name" value="Zn2Cys6_DnaBD"/>
</dbReference>
<protein>
    <recommendedName>
        <fullName evidence="8">Zn(2)-C6 fungal-type domain-containing protein</fullName>
    </recommendedName>
</protein>
<evidence type="ECO:0000256" key="2">
    <source>
        <dbReference type="ARBA" id="ARBA00022723"/>
    </source>
</evidence>
<keyword evidence="4" id="KW-0238">DNA-binding</keyword>
<dbReference type="EMBL" id="JAGPUO010000019">
    <property type="protein sequence ID" value="KAG5656896.1"/>
    <property type="molecule type" value="Genomic_DNA"/>
</dbReference>
<dbReference type="PANTHER" id="PTHR47540:SF6">
    <property type="entry name" value="ZN(II)2CYS6 TRANSCRIPTION FACTOR (EUROFUNG)"/>
    <property type="match status" value="1"/>
</dbReference>
<gene>
    <name evidence="9" type="ORF">KAF25_011065</name>
</gene>
<dbReference type="GO" id="GO:0045944">
    <property type="term" value="P:positive regulation of transcription by RNA polymerase II"/>
    <property type="evidence" value="ECO:0007669"/>
    <property type="project" value="TreeGrafter"/>
</dbReference>
<evidence type="ECO:0000256" key="4">
    <source>
        <dbReference type="ARBA" id="ARBA00023125"/>
    </source>
</evidence>
<organism evidence="9 10">
    <name type="scientific">Fusarium avenaceum</name>
    <dbReference type="NCBI Taxonomy" id="40199"/>
    <lineage>
        <taxon>Eukaryota</taxon>
        <taxon>Fungi</taxon>
        <taxon>Dikarya</taxon>
        <taxon>Ascomycota</taxon>
        <taxon>Pezizomycotina</taxon>
        <taxon>Sordariomycetes</taxon>
        <taxon>Hypocreomycetidae</taxon>
        <taxon>Hypocreales</taxon>
        <taxon>Nectriaceae</taxon>
        <taxon>Fusarium</taxon>
        <taxon>Fusarium tricinctum species complex</taxon>
    </lineage>
</organism>
<dbReference type="Pfam" id="PF00172">
    <property type="entry name" value="Zn_clus"/>
    <property type="match status" value="1"/>
</dbReference>
<dbReference type="AlphaFoldDB" id="A0A9P7KRZ8"/>
<keyword evidence="5" id="KW-0804">Transcription</keyword>
<proteinExistence type="predicted"/>
<dbReference type="Gene3D" id="4.10.240.10">
    <property type="entry name" value="Zn(2)-C6 fungal-type DNA-binding domain"/>
    <property type="match status" value="1"/>
</dbReference>
<accession>A0A9P7KRZ8</accession>
<dbReference type="Pfam" id="PF04082">
    <property type="entry name" value="Fungal_trans"/>
    <property type="match status" value="1"/>
</dbReference>
<keyword evidence="10" id="KW-1185">Reference proteome</keyword>
<keyword evidence="2" id="KW-0479">Metal-binding</keyword>
<dbReference type="SMART" id="SM00906">
    <property type="entry name" value="Fungal_trans"/>
    <property type="match status" value="1"/>
</dbReference>
<dbReference type="SUPFAM" id="SSF57701">
    <property type="entry name" value="Zn2/Cys6 DNA-binding domain"/>
    <property type="match status" value="1"/>
</dbReference>
<dbReference type="SMART" id="SM00066">
    <property type="entry name" value="GAL4"/>
    <property type="match status" value="1"/>
</dbReference>
<keyword evidence="3" id="KW-0805">Transcription regulation</keyword>
<dbReference type="InterPro" id="IPR036864">
    <property type="entry name" value="Zn2-C6_fun-type_DNA-bd_sf"/>
</dbReference>
<evidence type="ECO:0000259" key="8">
    <source>
        <dbReference type="PROSITE" id="PS50048"/>
    </source>
</evidence>
<dbReference type="GO" id="GO:0006351">
    <property type="term" value="P:DNA-templated transcription"/>
    <property type="evidence" value="ECO:0007669"/>
    <property type="project" value="InterPro"/>
</dbReference>
<dbReference type="CDD" id="cd12148">
    <property type="entry name" value="fungal_TF_MHR"/>
    <property type="match status" value="1"/>
</dbReference>
<evidence type="ECO:0000313" key="9">
    <source>
        <dbReference type="EMBL" id="KAG5656896.1"/>
    </source>
</evidence>
<dbReference type="PROSITE" id="PS50048">
    <property type="entry name" value="ZN2_CY6_FUNGAL_2"/>
    <property type="match status" value="1"/>
</dbReference>
<reference evidence="9" key="1">
    <citation type="submission" date="2021-04" db="EMBL/GenBank/DDBJ databases">
        <title>Draft genome of Fusarium avenaceum strain F156N33, isolated from an atmospheric sample in Virginia.</title>
        <authorList>
            <person name="Yang S."/>
            <person name="Vinatzer B.A."/>
            <person name="Coleman J."/>
        </authorList>
    </citation>
    <scope>NUCLEOTIDE SEQUENCE</scope>
    <source>
        <strain evidence="9">F156N33</strain>
    </source>
</reference>
<dbReference type="InterPro" id="IPR007219">
    <property type="entry name" value="XnlR_reg_dom"/>
</dbReference>
<evidence type="ECO:0000313" key="10">
    <source>
        <dbReference type="Proteomes" id="UP000782241"/>
    </source>
</evidence>
<dbReference type="GO" id="GO:0008270">
    <property type="term" value="F:zinc ion binding"/>
    <property type="evidence" value="ECO:0007669"/>
    <property type="project" value="InterPro"/>
</dbReference>
<evidence type="ECO:0000256" key="1">
    <source>
        <dbReference type="ARBA" id="ARBA00004123"/>
    </source>
</evidence>
<evidence type="ECO:0000256" key="7">
    <source>
        <dbReference type="SAM" id="MobiDB-lite"/>
    </source>
</evidence>